<evidence type="ECO:0000313" key="1">
    <source>
        <dbReference type="EMBL" id="AIT62125.1"/>
    </source>
</evidence>
<dbReference type="EMBL" id="CP006764">
    <property type="protein sequence ID" value="AIT62125.1"/>
    <property type="molecule type" value="Genomic_DNA"/>
</dbReference>
<sequence>MSWKRIPRFLIIRGGQEFPGGDDYALTGAYRYSLVEMAGDEIPELLLEAEGGNGKHPVRVFTTTDGVNVVSPEQTLLTFVATAGGERAHVYAALDGTRIFQLTGQSVGPTYQAEAYAMSGENLVSTGEKLDLPLDDTTTFSPLEWFDLSDRGPLAALEPTLAGDQPATAPAPSIAPAAADNVVSGTVRVMNAAELAYYQGFESTPNGETEKQEFAVLVLDEATMFTAASSGGPSVPDQKTATIIGLGERGGPSEPYYVRGFGLEGQHLTLAANRNDCGWPSDISFPLGQPRCTGGTLKAG</sequence>
<dbReference type="AlphaFoldDB" id="A0A097IJ23"/>
<keyword evidence="2" id="KW-1185">Reference proteome</keyword>
<dbReference type="HOGENOM" id="CLU_067286_0_0_11"/>
<accession>A0A097IJ23</accession>
<proteinExistence type="predicted"/>
<protein>
    <submittedName>
        <fullName evidence="1">Uncharacterized protein</fullName>
    </submittedName>
</protein>
<dbReference type="eggNOG" id="ENOG50337YX">
    <property type="taxonomic scope" value="Bacteria"/>
</dbReference>
<gene>
    <name evidence="1" type="ORF">CDOO_00515</name>
</gene>
<dbReference type="KEGG" id="cdo:CDOO_00515"/>
<reference evidence="1 2" key="1">
    <citation type="submission" date="2013-09" db="EMBL/GenBank/DDBJ databases">
        <title>Complete genome sequence of Corynebacterium doosanense CAU 212(T) (=DSM 45436(T)), isolated from activated sludge.</title>
        <authorList>
            <person name="Schaffert L."/>
            <person name="Albersmeier A."/>
            <person name="Kalinowski J."/>
            <person name="Ruckert C."/>
        </authorList>
    </citation>
    <scope>NUCLEOTIDE SEQUENCE [LARGE SCALE GENOMIC DNA]</scope>
    <source>
        <strain evidence="1 2">CAU 212</strain>
    </source>
</reference>
<dbReference type="Proteomes" id="UP000029914">
    <property type="component" value="Chromosome"/>
</dbReference>
<dbReference type="STRING" id="558173.CDOO_00515"/>
<evidence type="ECO:0000313" key="2">
    <source>
        <dbReference type="Proteomes" id="UP000029914"/>
    </source>
</evidence>
<name>A0A097IJ23_9CORY</name>
<organism evidence="1 2">
    <name type="scientific">Corynebacterium doosanense CAU 212 = DSM 45436</name>
    <dbReference type="NCBI Taxonomy" id="558173"/>
    <lineage>
        <taxon>Bacteria</taxon>
        <taxon>Bacillati</taxon>
        <taxon>Actinomycetota</taxon>
        <taxon>Actinomycetes</taxon>
        <taxon>Mycobacteriales</taxon>
        <taxon>Corynebacteriaceae</taxon>
        <taxon>Corynebacterium</taxon>
    </lineage>
</organism>